<dbReference type="EMBL" id="MN740535">
    <property type="protein sequence ID" value="QHU32070.1"/>
    <property type="molecule type" value="Genomic_DNA"/>
</dbReference>
<proteinExistence type="predicted"/>
<protein>
    <submittedName>
        <fullName evidence="1">Uncharacterized protein</fullName>
    </submittedName>
</protein>
<sequence>MATRAKRTIDPKKVTDLDSWLKGYRSKYGNLVRRGGDYLVLDPVKYKEDYKAALAAPEKVIASVKAVDAQRILGTVSEFPQLRATAEETMKELHEEQQKRIKVASDAVNKAEADLLTITQTWKAARYEGASIRSALALDVAKATVAMEQAEAALSAAQYPVRYIKAEKELLIKDLDYATHSDKRFHNELYRLVTKPTALSGRIIPFTEEGKV</sequence>
<evidence type="ECO:0000313" key="1">
    <source>
        <dbReference type="EMBL" id="QHU32070.1"/>
    </source>
</evidence>
<name>A0A6C0LNY8_9ZZZZ</name>
<accession>A0A6C0LNY8</accession>
<organism evidence="1">
    <name type="scientific">viral metagenome</name>
    <dbReference type="NCBI Taxonomy" id="1070528"/>
    <lineage>
        <taxon>unclassified sequences</taxon>
        <taxon>metagenomes</taxon>
        <taxon>organismal metagenomes</taxon>
    </lineage>
</organism>
<dbReference type="AlphaFoldDB" id="A0A6C0LNY8"/>
<reference evidence="1" key="1">
    <citation type="journal article" date="2020" name="Nature">
        <title>Giant virus diversity and host interactions through global metagenomics.</title>
        <authorList>
            <person name="Schulz F."/>
            <person name="Roux S."/>
            <person name="Paez-Espino D."/>
            <person name="Jungbluth S."/>
            <person name="Walsh D.A."/>
            <person name="Denef V.J."/>
            <person name="McMahon K.D."/>
            <person name="Konstantinidis K.T."/>
            <person name="Eloe-Fadrosh E.A."/>
            <person name="Kyrpides N.C."/>
            <person name="Woyke T."/>
        </authorList>
    </citation>
    <scope>NUCLEOTIDE SEQUENCE</scope>
    <source>
        <strain evidence="1">GVMAG-M-3300027963-41</strain>
    </source>
</reference>